<dbReference type="Pfam" id="PF00096">
    <property type="entry name" value="zf-C2H2"/>
    <property type="match status" value="2"/>
</dbReference>
<dbReference type="PANTHER" id="PTHR24408:SF58">
    <property type="entry name" value="TRANSCRIPTION FACTOR (TFIIIA), PUTATIVE (AFU_ORTHOLOGUE AFUA_1G05150)-RELATED"/>
    <property type="match status" value="1"/>
</dbReference>
<dbReference type="InterPro" id="IPR013087">
    <property type="entry name" value="Znf_C2H2_type"/>
</dbReference>
<dbReference type="EnsemblMetazoa" id="PPA19482.1">
    <property type="protein sequence ID" value="PPA19482.1"/>
    <property type="gene ID" value="WBGene00109036"/>
</dbReference>
<dbReference type="AlphaFoldDB" id="A0A2A6B930"/>
<dbReference type="OrthoDB" id="6365676at2759"/>
<dbReference type="SUPFAM" id="SSF57667">
    <property type="entry name" value="beta-beta-alpha zinc fingers"/>
    <property type="match status" value="1"/>
</dbReference>
<dbReference type="InterPro" id="IPR036236">
    <property type="entry name" value="Znf_C2H2_sf"/>
</dbReference>
<protein>
    <submittedName>
        <fullName evidence="6">Zinc finger protein</fullName>
    </submittedName>
</protein>
<dbReference type="SMART" id="SM00355">
    <property type="entry name" value="ZnF_C2H2"/>
    <property type="match status" value="4"/>
</dbReference>
<dbReference type="GO" id="GO:0043035">
    <property type="term" value="F:chromatin insulator sequence binding"/>
    <property type="evidence" value="ECO:0000318"/>
    <property type="project" value="GO_Central"/>
</dbReference>
<feature type="compositionally biased region" description="Basic residues" evidence="5">
    <location>
        <begin position="367"/>
        <end position="376"/>
    </location>
</feature>
<keyword evidence="1" id="KW-0479">Metal-binding</keyword>
<dbReference type="PROSITE" id="PS50157">
    <property type="entry name" value="ZINC_FINGER_C2H2_2"/>
    <property type="match status" value="2"/>
</dbReference>
<dbReference type="FunFam" id="3.30.160.60:FF:000100">
    <property type="entry name" value="Zinc finger 45-like"/>
    <property type="match status" value="1"/>
</dbReference>
<reference evidence="7" key="1">
    <citation type="journal article" date="2008" name="Nat. Genet.">
        <title>The Pristionchus pacificus genome provides a unique perspective on nematode lifestyle and parasitism.</title>
        <authorList>
            <person name="Dieterich C."/>
            <person name="Clifton S.W."/>
            <person name="Schuster L.N."/>
            <person name="Chinwalla A."/>
            <person name="Delehaunty K."/>
            <person name="Dinkelacker I."/>
            <person name="Fulton L."/>
            <person name="Fulton R."/>
            <person name="Godfrey J."/>
            <person name="Minx P."/>
            <person name="Mitreva M."/>
            <person name="Roeseler W."/>
            <person name="Tian H."/>
            <person name="Witte H."/>
            <person name="Yang S.P."/>
            <person name="Wilson R.K."/>
            <person name="Sommer R.J."/>
        </authorList>
    </citation>
    <scope>NUCLEOTIDE SEQUENCE [LARGE SCALE GENOMIC DNA]</scope>
    <source>
        <strain evidence="7">PS312</strain>
    </source>
</reference>
<dbReference type="GO" id="GO:0008270">
    <property type="term" value="F:zinc ion binding"/>
    <property type="evidence" value="ECO:0007669"/>
    <property type="project" value="UniProtKB-KW"/>
</dbReference>
<evidence type="ECO:0000256" key="3">
    <source>
        <dbReference type="ARBA" id="ARBA00022771"/>
    </source>
</evidence>
<keyword evidence="7" id="KW-1185">Reference proteome</keyword>
<dbReference type="PROSITE" id="PS00028">
    <property type="entry name" value="ZINC_FINGER_C2H2_1"/>
    <property type="match status" value="3"/>
</dbReference>
<evidence type="ECO:0000256" key="2">
    <source>
        <dbReference type="ARBA" id="ARBA00022737"/>
    </source>
</evidence>
<gene>
    <name evidence="6" type="primary">WBGene00109036</name>
</gene>
<keyword evidence="4" id="KW-0862">Zinc</keyword>
<dbReference type="Proteomes" id="UP000005239">
    <property type="component" value="Unassembled WGS sequence"/>
</dbReference>
<dbReference type="GO" id="GO:0006357">
    <property type="term" value="P:regulation of transcription by RNA polymerase II"/>
    <property type="evidence" value="ECO:0000318"/>
    <property type="project" value="GO_Central"/>
</dbReference>
<keyword evidence="2" id="KW-0677">Repeat</keyword>
<accession>A0A8R1YGY6</accession>
<evidence type="ECO:0000256" key="4">
    <source>
        <dbReference type="ARBA" id="ARBA00022833"/>
    </source>
</evidence>
<dbReference type="PANTHER" id="PTHR24408">
    <property type="entry name" value="ZINC FINGER PROTEIN"/>
    <property type="match status" value="1"/>
</dbReference>
<dbReference type="GO" id="GO:0005694">
    <property type="term" value="C:chromosome"/>
    <property type="evidence" value="ECO:0000318"/>
    <property type="project" value="GO_Central"/>
</dbReference>
<name>A0A2A6B930_PRIPA</name>
<evidence type="ECO:0000256" key="1">
    <source>
        <dbReference type="ARBA" id="ARBA00022723"/>
    </source>
</evidence>
<keyword evidence="3" id="KW-0863">Zinc-finger</keyword>
<proteinExistence type="predicted"/>
<evidence type="ECO:0000256" key="5">
    <source>
        <dbReference type="SAM" id="MobiDB-lite"/>
    </source>
</evidence>
<organism evidence="6 7">
    <name type="scientific">Pristionchus pacificus</name>
    <name type="common">Parasitic nematode worm</name>
    <dbReference type="NCBI Taxonomy" id="54126"/>
    <lineage>
        <taxon>Eukaryota</taxon>
        <taxon>Metazoa</taxon>
        <taxon>Ecdysozoa</taxon>
        <taxon>Nematoda</taxon>
        <taxon>Chromadorea</taxon>
        <taxon>Rhabditida</taxon>
        <taxon>Rhabditina</taxon>
        <taxon>Diplogasteromorpha</taxon>
        <taxon>Diplogasteroidea</taxon>
        <taxon>Neodiplogasteridae</taxon>
        <taxon>Pristionchus</taxon>
    </lineage>
</organism>
<sequence length="415" mass="46762">MKALHFSRTDSALGRLLVETQSLMTSVFDNGTESPTLPLKITALRHDCVEKMAGDPNREDDERLLHYGTVFSICALLTSMIGTNEKPAQAPVAPVQEINDFPTQQILPVNGPPPSAPPEDESSTSTGVFDSAMKDAGNEMEDQKNGRHDSSEELARLNSPISISSMKYHNSVGGYFYKQATRYDSDDERSMMITDSETEDVVNIVEESDGRLLRVMRPMQVSQIDDNSTEDTRFGCNEMRSLICDQELNDMNTENVGSRMFKCRVCSTIYENRNDLRRCNAAHSRGKKIANFKCEHCGKYCCDNWVLRRHRDAQHRVVQNADSNLVPAGSSERRGKIRRNDSRPPLNCDQCGKTFRDNGLMRRHMGVHKAMNRKPNKSSEPSDDSRKVANPFKCAECGQGFKNTLELMKHRMATH</sequence>
<dbReference type="Gene3D" id="3.30.160.60">
    <property type="entry name" value="Classic Zinc Finger"/>
    <property type="match status" value="2"/>
</dbReference>
<feature type="region of interest" description="Disordered" evidence="5">
    <location>
        <begin position="104"/>
        <end position="130"/>
    </location>
</feature>
<feature type="region of interest" description="Disordered" evidence="5">
    <location>
        <begin position="367"/>
        <end position="387"/>
    </location>
</feature>
<evidence type="ECO:0000313" key="7">
    <source>
        <dbReference type="Proteomes" id="UP000005239"/>
    </source>
</evidence>
<accession>A0A2A6B930</accession>
<evidence type="ECO:0000313" key="6">
    <source>
        <dbReference type="EnsemblMetazoa" id="PPA19482.1"/>
    </source>
</evidence>
<reference evidence="6" key="2">
    <citation type="submission" date="2022-06" db="UniProtKB">
        <authorList>
            <consortium name="EnsemblMetazoa"/>
        </authorList>
    </citation>
    <scope>IDENTIFICATION</scope>
    <source>
        <strain evidence="6">PS312</strain>
    </source>
</reference>